<keyword evidence="1" id="KW-1133">Transmembrane helix</keyword>
<evidence type="ECO:0000313" key="2">
    <source>
        <dbReference type="EMBL" id="CAB4143433.1"/>
    </source>
</evidence>
<feature type="transmembrane region" description="Helical" evidence="1">
    <location>
        <begin position="20"/>
        <end position="40"/>
    </location>
</feature>
<gene>
    <name evidence="2" type="ORF">UFOVP449_187</name>
</gene>
<evidence type="ECO:0000256" key="1">
    <source>
        <dbReference type="SAM" id="Phobius"/>
    </source>
</evidence>
<name>A0A6J5MDK6_9CAUD</name>
<reference evidence="2" key="1">
    <citation type="submission" date="2020-04" db="EMBL/GenBank/DDBJ databases">
        <authorList>
            <person name="Chiriac C."/>
            <person name="Salcher M."/>
            <person name="Ghai R."/>
            <person name="Kavagutti S V."/>
        </authorList>
    </citation>
    <scope>NUCLEOTIDE SEQUENCE</scope>
</reference>
<keyword evidence="1" id="KW-0812">Transmembrane</keyword>
<sequence length="87" mass="9658">MKFKDWVVDLFKDERGSTSIKPLVAFIGSMFLCVTMTINSFSHEQFKPADNLVDAVMIITAIGLGADSLDKFSKKKVEKDNEETPAA</sequence>
<organism evidence="2">
    <name type="scientific">uncultured Caudovirales phage</name>
    <dbReference type="NCBI Taxonomy" id="2100421"/>
    <lineage>
        <taxon>Viruses</taxon>
        <taxon>Duplodnaviria</taxon>
        <taxon>Heunggongvirae</taxon>
        <taxon>Uroviricota</taxon>
        <taxon>Caudoviricetes</taxon>
        <taxon>Peduoviridae</taxon>
        <taxon>Maltschvirus</taxon>
        <taxon>Maltschvirus maltsch</taxon>
    </lineage>
</organism>
<keyword evidence="1" id="KW-0472">Membrane</keyword>
<proteinExistence type="predicted"/>
<protein>
    <submittedName>
        <fullName evidence="2">Uncharacterized protein</fullName>
    </submittedName>
</protein>
<accession>A0A6J5MDK6</accession>
<dbReference type="EMBL" id="LR796420">
    <property type="protein sequence ID" value="CAB4143433.1"/>
    <property type="molecule type" value="Genomic_DNA"/>
</dbReference>